<dbReference type="Proteomes" id="UP000204235">
    <property type="component" value="Segment"/>
</dbReference>
<proteinExistence type="predicted"/>
<evidence type="ECO:0000313" key="2">
    <source>
        <dbReference type="Proteomes" id="UP000204235"/>
    </source>
</evidence>
<sequence length="205" mass="24153">MGRENTLKTVHESQRPHYKLFKTLFYIIAADYELTSTGEIRTYGSFVTGMRDVDQRLPYQERRAGRSINEMMEIWHRGGNFRLANAKIDLPLIHQIIQDYLMEFQAYSENYHKGGIRLKDKEKYERTFKYAMRLDEFARQVFNKAVDFKARKDVVVEDLKDLLKTSMVDLLQGTSEKQESPGDYKPLQERVNYSGLSKRKRYGAS</sequence>
<organism evidence="1 2">
    <name type="scientific">Erwinia phage PhiEaH1</name>
    <dbReference type="NCBI Taxonomy" id="1401669"/>
    <lineage>
        <taxon>Viruses</taxon>
        <taxon>Duplodnaviria</taxon>
        <taxon>Heunggongvirae</taxon>
        <taxon>Uroviricota</taxon>
        <taxon>Caudoviricetes</taxon>
        <taxon>Chimalliviridae</taxon>
        <taxon>Iapetusvirus</taxon>
        <taxon>Iapetusvirus EaH1</taxon>
    </lineage>
</organism>
<name>W8CZQ5_9CAUD</name>
<protein>
    <submittedName>
        <fullName evidence="1">Uncharacterized protein</fullName>
    </submittedName>
</protein>
<reference evidence="1 2" key="1">
    <citation type="journal article" date="2014" name="FEMS Microbiol. Lett.">
        <title>The genome of the Erwinia amylovora phage PhiEaH1 reveals greater diversity and broadens the applicability of phages for the treatment of fire blight.</title>
        <authorList>
            <person name="Meczker K."/>
            <person name="Domotor D."/>
            <person name="Vass J."/>
            <person name="Rakhely G."/>
            <person name="Schneider G."/>
            <person name="Kovacs T."/>
        </authorList>
    </citation>
    <scope>NUCLEOTIDE SEQUENCE [LARGE SCALE GENOMIC DNA]</scope>
</reference>
<dbReference type="RefSeq" id="YP_009010273.1">
    <property type="nucleotide sequence ID" value="NC_023610.1"/>
</dbReference>
<evidence type="ECO:0000313" key="1">
    <source>
        <dbReference type="EMBL" id="AGX01941.1"/>
    </source>
</evidence>
<dbReference type="GeneID" id="18501109"/>
<dbReference type="EMBL" id="KF623294">
    <property type="protein sequence ID" value="AGX01941.1"/>
    <property type="molecule type" value="Genomic_DNA"/>
</dbReference>
<dbReference type="KEGG" id="vg:18501109"/>
<keyword evidence="2" id="KW-1185">Reference proteome</keyword>
<accession>W8CZQ5</accession>